<evidence type="ECO:0000313" key="4">
    <source>
        <dbReference type="Proteomes" id="UP001501842"/>
    </source>
</evidence>
<evidence type="ECO:0000313" key="3">
    <source>
        <dbReference type="EMBL" id="GAA2723463.1"/>
    </source>
</evidence>
<reference evidence="3 4" key="1">
    <citation type="journal article" date="2019" name="Int. J. Syst. Evol. Microbiol.">
        <title>The Global Catalogue of Microorganisms (GCM) 10K type strain sequencing project: providing services to taxonomists for standard genome sequencing and annotation.</title>
        <authorList>
            <consortium name="The Broad Institute Genomics Platform"/>
            <consortium name="The Broad Institute Genome Sequencing Center for Infectious Disease"/>
            <person name="Wu L."/>
            <person name="Ma J."/>
        </authorList>
    </citation>
    <scope>NUCLEOTIDE SEQUENCE [LARGE SCALE GENOMIC DNA]</scope>
    <source>
        <strain evidence="3 4">JCM 8201</strain>
    </source>
</reference>
<keyword evidence="4" id="KW-1185">Reference proteome</keyword>
<evidence type="ECO:0000256" key="2">
    <source>
        <dbReference type="SAM" id="MobiDB-lite"/>
    </source>
</evidence>
<evidence type="ECO:0008006" key="5">
    <source>
        <dbReference type="Google" id="ProtNLM"/>
    </source>
</evidence>
<proteinExistence type="predicted"/>
<organism evidence="3 4">
    <name type="scientific">Actinocorallia aurantiaca</name>
    <dbReference type="NCBI Taxonomy" id="46204"/>
    <lineage>
        <taxon>Bacteria</taxon>
        <taxon>Bacillati</taxon>
        <taxon>Actinomycetota</taxon>
        <taxon>Actinomycetes</taxon>
        <taxon>Streptosporangiales</taxon>
        <taxon>Thermomonosporaceae</taxon>
        <taxon>Actinocorallia</taxon>
    </lineage>
</organism>
<sequence length="362" mass="40113">MSSGVEAEIVLDAAVIASLGMNRLLGAGAGAGAKTAEVLAALAEKKAGGRAEALAEVERYERALREVIDRNARIRALGDVLSRTHQEHGTVLNVPLPAELAFTGEEDYGELVTWCAAVDQALDKAERAISEELGRLVTARLKTPANRGEDLSRVLSRLLPDTASADRQRVQEAAERVARATTDAEAEAMLTEVRLRVQEAGRNVKAERERLKAWALEQDRLAQAEAERRYILATVTRTFEELGYQVDAGFSTFVPVEGSLLLTRSEWPDQAVRMQLDDSTLRAKMMRTRPAASEDDRRRDAEREREWCDAFEAAKEKLQKDGLNMALTWRLEPGAEELPLGAQSTTTTTQKTNKPRERRLEH</sequence>
<protein>
    <recommendedName>
        <fullName evidence="5">Response regulator receiver protein</fullName>
    </recommendedName>
</protein>
<feature type="coiled-coil region" evidence="1">
    <location>
        <begin position="50"/>
        <end position="77"/>
    </location>
</feature>
<feature type="region of interest" description="Disordered" evidence="2">
    <location>
        <begin position="334"/>
        <end position="362"/>
    </location>
</feature>
<evidence type="ECO:0000256" key="1">
    <source>
        <dbReference type="SAM" id="Coils"/>
    </source>
</evidence>
<keyword evidence="1" id="KW-0175">Coiled coil</keyword>
<dbReference type="EMBL" id="BAAATZ010000006">
    <property type="protein sequence ID" value="GAA2723463.1"/>
    <property type="molecule type" value="Genomic_DNA"/>
</dbReference>
<dbReference type="RefSeq" id="WP_344449861.1">
    <property type="nucleotide sequence ID" value="NZ_BAAATZ010000006.1"/>
</dbReference>
<accession>A0ABN3U3I4</accession>
<gene>
    <name evidence="3" type="ORF">GCM10010439_18830</name>
</gene>
<name>A0ABN3U3I4_9ACTN</name>
<comment type="caution">
    <text evidence="3">The sequence shown here is derived from an EMBL/GenBank/DDBJ whole genome shotgun (WGS) entry which is preliminary data.</text>
</comment>
<dbReference type="Proteomes" id="UP001501842">
    <property type="component" value="Unassembled WGS sequence"/>
</dbReference>